<protein>
    <recommendedName>
        <fullName evidence="1">diguanylate cyclase</fullName>
        <ecNumber evidence="1">2.7.7.65</ecNumber>
    </recommendedName>
</protein>
<dbReference type="CDD" id="cd01949">
    <property type="entry name" value="GGDEF"/>
    <property type="match status" value="1"/>
</dbReference>
<gene>
    <name evidence="4" type="ORF">CRECT_0764</name>
</gene>
<dbReference type="PROSITE" id="PS50887">
    <property type="entry name" value="GGDEF"/>
    <property type="match status" value="1"/>
</dbReference>
<dbReference type="SMART" id="SM00267">
    <property type="entry name" value="GGDEF"/>
    <property type="match status" value="1"/>
</dbReference>
<dbReference type="InterPro" id="IPR043128">
    <property type="entry name" value="Rev_trsase/Diguanyl_cyclase"/>
</dbReference>
<dbReference type="Gene3D" id="3.30.70.270">
    <property type="match status" value="1"/>
</dbReference>
<dbReference type="RefSeq" id="WP_004320430.1">
    <property type="nucleotide sequence ID" value="NZ_CAURIV010000015.1"/>
</dbReference>
<organism evidence="4 5">
    <name type="scientific">Campylobacter rectus</name>
    <name type="common">Wolinella recta</name>
    <dbReference type="NCBI Taxonomy" id="203"/>
    <lineage>
        <taxon>Bacteria</taxon>
        <taxon>Pseudomonadati</taxon>
        <taxon>Campylobacterota</taxon>
        <taxon>Epsilonproteobacteria</taxon>
        <taxon>Campylobacterales</taxon>
        <taxon>Campylobacteraceae</taxon>
        <taxon>Campylobacter</taxon>
    </lineage>
</organism>
<sequence length="519" mass="58692">MAISVNQIIREAIQTIKERGLILTPDNYAEVFCDIAKRNGVTLQDCQKLEKYIARLSDDFQDQLKQKNVRTVDELFAFMASRLNSPAMVDHSKLVGALATMSKRILQSISVLHDKNAKELSESSMDALNRRLDVATVEKIKDKWFDFLTDYDDGFLKRLSRYGVKNFDDLQTIVDELDSWVPKESDSEQVYEKIAPLIATMLEPSITDQIGNEVRKITKILKSDPTLLAGSQTREDIQNLTKKRIELDKAEILNKVGALDKVLDGINNQVVSLISSSSKSSSEMQFIKNDLSSINLNEDSFEGIRSKMLNIADTLDGEVKQLGDQMVGDQETIKELQEKISKLEVELESAKSQSKEDFLTKTGTKKALIEELEQMEQKYNRYDSDYGVCFFDIDHFKLINDTYGHEAGDVVLAAIGKMLRKYSRQVDFVGRYGGEEFVILLPETTLADAIKFADKMREIVQNSKFMYKGERIDVTASCGVAIRSENTGSSVTIEEADKMLYQAKQGGRNKVMPELYNEC</sequence>
<dbReference type="InterPro" id="IPR000160">
    <property type="entry name" value="GGDEF_dom"/>
</dbReference>
<evidence type="ECO:0000256" key="2">
    <source>
        <dbReference type="ARBA" id="ARBA00034247"/>
    </source>
</evidence>
<dbReference type="AlphaFoldDB" id="A0A6G5QL41"/>
<dbReference type="Proteomes" id="UP000502377">
    <property type="component" value="Chromosome"/>
</dbReference>
<dbReference type="Pfam" id="PF00990">
    <property type="entry name" value="GGDEF"/>
    <property type="match status" value="1"/>
</dbReference>
<dbReference type="PANTHER" id="PTHR45138">
    <property type="entry name" value="REGULATORY COMPONENTS OF SENSORY TRANSDUCTION SYSTEM"/>
    <property type="match status" value="1"/>
</dbReference>
<dbReference type="GO" id="GO:0052621">
    <property type="term" value="F:diguanylate cyclase activity"/>
    <property type="evidence" value="ECO:0007669"/>
    <property type="project" value="UniProtKB-EC"/>
</dbReference>
<dbReference type="KEGG" id="crx:CRECT_0764"/>
<name>A0A6G5QL41_CAMRE</name>
<reference evidence="4 5" key="1">
    <citation type="submission" date="2016-07" db="EMBL/GenBank/DDBJ databases">
        <title>Comparative genomics of the Campylobacter concisus group.</title>
        <authorList>
            <person name="Miller W.G."/>
            <person name="Yee E."/>
            <person name="Chapman M.H."/>
            <person name="Huynh S."/>
            <person name="Bono J.L."/>
            <person name="On S.L.W."/>
            <person name="StLeger J."/>
            <person name="Foster G."/>
            <person name="Parker C.T."/>
        </authorList>
    </citation>
    <scope>NUCLEOTIDE SEQUENCE [LARGE SCALE GENOMIC DNA]</scope>
    <source>
        <strain evidence="4 5">ATCC 33238</strain>
    </source>
</reference>
<dbReference type="InterPro" id="IPR050469">
    <property type="entry name" value="Diguanylate_Cyclase"/>
</dbReference>
<dbReference type="PANTHER" id="PTHR45138:SF9">
    <property type="entry name" value="DIGUANYLATE CYCLASE DGCM-RELATED"/>
    <property type="match status" value="1"/>
</dbReference>
<dbReference type="FunFam" id="3.30.70.270:FF:000001">
    <property type="entry name" value="Diguanylate cyclase domain protein"/>
    <property type="match status" value="1"/>
</dbReference>
<evidence type="ECO:0000259" key="3">
    <source>
        <dbReference type="PROSITE" id="PS50887"/>
    </source>
</evidence>
<dbReference type="EMBL" id="CP012543">
    <property type="protein sequence ID" value="QCD46443.1"/>
    <property type="molecule type" value="Genomic_DNA"/>
</dbReference>
<proteinExistence type="predicted"/>
<evidence type="ECO:0000313" key="5">
    <source>
        <dbReference type="Proteomes" id="UP000502377"/>
    </source>
</evidence>
<feature type="domain" description="GGDEF" evidence="3">
    <location>
        <begin position="384"/>
        <end position="516"/>
    </location>
</feature>
<dbReference type="NCBIfam" id="TIGR00254">
    <property type="entry name" value="GGDEF"/>
    <property type="match status" value="1"/>
</dbReference>
<evidence type="ECO:0000313" key="4">
    <source>
        <dbReference type="EMBL" id="QCD46443.1"/>
    </source>
</evidence>
<dbReference type="EC" id="2.7.7.65" evidence="1"/>
<evidence type="ECO:0000256" key="1">
    <source>
        <dbReference type="ARBA" id="ARBA00012528"/>
    </source>
</evidence>
<accession>A0A6G5QL41</accession>
<comment type="catalytic activity">
    <reaction evidence="2">
        <text>2 GTP = 3',3'-c-di-GMP + 2 diphosphate</text>
        <dbReference type="Rhea" id="RHEA:24898"/>
        <dbReference type="ChEBI" id="CHEBI:33019"/>
        <dbReference type="ChEBI" id="CHEBI:37565"/>
        <dbReference type="ChEBI" id="CHEBI:58805"/>
        <dbReference type="EC" id="2.7.7.65"/>
    </reaction>
</comment>
<dbReference type="InterPro" id="IPR029787">
    <property type="entry name" value="Nucleotide_cyclase"/>
</dbReference>
<dbReference type="SUPFAM" id="SSF55073">
    <property type="entry name" value="Nucleotide cyclase"/>
    <property type="match status" value="1"/>
</dbReference>